<reference evidence="2 3" key="1">
    <citation type="journal article" date="2015" name="G3 (Bethesda)">
        <title>Insights into Ongoing Evolution of the Hexachlorocyclohexane Catabolic Pathway from Comparative Genomics of Ten Sphingomonadaceae Strains.</title>
        <authorList>
            <person name="Pearce S.L."/>
            <person name="Oakeshott J.G."/>
            <person name="Pandey G."/>
        </authorList>
    </citation>
    <scope>NUCLEOTIDE SEQUENCE [LARGE SCALE GENOMIC DNA]</scope>
    <source>
        <strain evidence="2 3">LL02</strain>
    </source>
</reference>
<evidence type="ECO:0000313" key="2">
    <source>
        <dbReference type="EMBL" id="KMS60240.1"/>
    </source>
</evidence>
<dbReference type="Proteomes" id="UP000052268">
    <property type="component" value="Unassembled WGS sequence"/>
</dbReference>
<evidence type="ECO:0000313" key="3">
    <source>
        <dbReference type="Proteomes" id="UP000052268"/>
    </source>
</evidence>
<keyword evidence="3" id="KW-1185">Reference proteome</keyword>
<protein>
    <submittedName>
        <fullName evidence="2">Uncharacterized protein</fullName>
    </submittedName>
</protein>
<organism evidence="2 3">
    <name type="scientific">Novosphingobium barchaimii LL02</name>
    <dbReference type="NCBI Taxonomy" id="1114963"/>
    <lineage>
        <taxon>Bacteria</taxon>
        <taxon>Pseudomonadati</taxon>
        <taxon>Pseudomonadota</taxon>
        <taxon>Alphaproteobacteria</taxon>
        <taxon>Sphingomonadales</taxon>
        <taxon>Sphingomonadaceae</taxon>
        <taxon>Novosphingobium</taxon>
    </lineage>
</organism>
<proteinExistence type="predicted"/>
<evidence type="ECO:0000256" key="1">
    <source>
        <dbReference type="SAM" id="MobiDB-lite"/>
    </source>
</evidence>
<name>A0A0J8B1I0_9SPHN</name>
<sequence length="466" mass="48649">MPCRFPVAGGIPLCIHHARIWHTGRTGRGDAYTRRQCDRDPGGPARAHQLCPLVARAGGALGKDRARRASGSRSSFHGRNGKGPDAMSGGGGISRGHPVIALLAVLGGWVGGRIATWEPPVAAALQWPGPGASVPEGDFVADSLGGPQSLPGTRPAPVSADTGDVYRAGFDPVRPVMPYWRYVVQPAPRWTGALPFSPASPLKPGHLRGEFAMTESLPHFYAPEPPGMSRLSSSSAAAKAEAVPQRVRRWSADAWALLRRDESGAPASPGALPATYGASQAGAVLRYRLAPASAYRPTAYMRTTSTLGLMQETSAAVGLSARPLPSFPVIAALEARLTDQAGHRRFQPAVMAVTELPWFALPAGFRGEAYAQAGYVAGRFATPFADGQFRADRALVSLGKVDARIGGGLWGGAQKGAERLDAGPTASIAMPLGRGTAGRIAVDWRFRLAGDAVPNSGPALTLSAGF</sequence>
<dbReference type="EMBL" id="JACU01000001">
    <property type="protein sequence ID" value="KMS60240.1"/>
    <property type="molecule type" value="Genomic_DNA"/>
</dbReference>
<accession>A0A0J8B1I0</accession>
<feature type="region of interest" description="Disordered" evidence="1">
    <location>
        <begin position="61"/>
        <end position="91"/>
    </location>
</feature>
<gene>
    <name evidence="2" type="ORF">V474_00725</name>
</gene>
<comment type="caution">
    <text evidence="2">The sequence shown here is derived from an EMBL/GenBank/DDBJ whole genome shotgun (WGS) entry which is preliminary data.</text>
</comment>
<dbReference type="AlphaFoldDB" id="A0A0J8B1I0"/>
<dbReference type="PATRIC" id="fig|1114963.3.peg.142"/>